<gene>
    <name evidence="1" type="ORF">NBRC111894_3143</name>
</gene>
<reference evidence="1 2" key="1">
    <citation type="submission" date="2017-11" db="EMBL/GenBank/DDBJ databases">
        <title>Draft Genome Sequence of Sporolactobacillus inulinus NBRC 111894 Isolated from Koso, a Japanese Sugar-Vegetable Fermented Beverage.</title>
        <authorList>
            <person name="Chiou T.Y."/>
            <person name="Oshima K."/>
            <person name="Suda W."/>
            <person name="Hattori M."/>
            <person name="Takahashi T."/>
        </authorList>
    </citation>
    <scope>NUCLEOTIDE SEQUENCE [LARGE SCALE GENOMIC DNA]</scope>
    <source>
        <strain evidence="1 2">NBRC111894</strain>
    </source>
</reference>
<dbReference type="InterPro" id="IPR027417">
    <property type="entry name" value="P-loop_NTPase"/>
</dbReference>
<dbReference type="Gene3D" id="3.40.50.300">
    <property type="entry name" value="P-loop containing nucleotide triphosphate hydrolases"/>
    <property type="match status" value="1"/>
</dbReference>
<evidence type="ECO:0000313" key="2">
    <source>
        <dbReference type="Proteomes" id="UP000319716"/>
    </source>
</evidence>
<proteinExistence type="predicted"/>
<evidence type="ECO:0000313" key="1">
    <source>
        <dbReference type="EMBL" id="GAY77589.1"/>
    </source>
</evidence>
<dbReference type="AlphaFoldDB" id="A0A4Y1ZEZ2"/>
<dbReference type="EMBL" id="BEXB01000029">
    <property type="protein sequence ID" value="GAY77589.1"/>
    <property type="molecule type" value="Genomic_DNA"/>
</dbReference>
<accession>A0A4Y1ZEZ2</accession>
<evidence type="ECO:0008006" key="3">
    <source>
        <dbReference type="Google" id="ProtNLM"/>
    </source>
</evidence>
<dbReference type="SUPFAM" id="SSF52540">
    <property type="entry name" value="P-loop containing nucleoside triphosphate hydrolases"/>
    <property type="match status" value="1"/>
</dbReference>
<comment type="caution">
    <text evidence="1">The sequence shown here is derived from an EMBL/GenBank/DDBJ whole genome shotgun (WGS) entry which is preliminary data.</text>
</comment>
<dbReference type="PANTHER" id="PTHR37816">
    <property type="entry name" value="YALI0E33011P"/>
    <property type="match status" value="1"/>
</dbReference>
<dbReference type="Proteomes" id="UP000319716">
    <property type="component" value="Unassembled WGS sequence"/>
</dbReference>
<dbReference type="InterPro" id="IPR052922">
    <property type="entry name" value="Cytidylate_Kinase-2"/>
</dbReference>
<sequence length="237" mass="26528">MIRLAIPSDILALKDPCTQLGYEETEAAIKQRLHYILNNPDNGFLSMKLNQDASADGRTSSVNIFLKGFMPSSAASSLTVRIADKELADNCSKHASTGPFSTAIPNCASVQEEPGKSTSILQAARVRKYKMAKGLQQEIDMTRALKQPLPDRIHIIGSVGSGKTTLARRLSKNYNIPYYELDNVVWKRTSSGDLRRSDEERDHYLEQIVRSKRWIIEGAHAHHWVNKSFEAADLIIF</sequence>
<organism evidence="1 2">
    <name type="scientific">Sporolactobacillus inulinus</name>
    <dbReference type="NCBI Taxonomy" id="2078"/>
    <lineage>
        <taxon>Bacteria</taxon>
        <taxon>Bacillati</taxon>
        <taxon>Bacillota</taxon>
        <taxon>Bacilli</taxon>
        <taxon>Bacillales</taxon>
        <taxon>Sporolactobacillaceae</taxon>
        <taxon>Sporolactobacillus</taxon>
    </lineage>
</organism>
<protein>
    <recommendedName>
        <fullName evidence="3">DNA topology modulation protein FlaR</fullName>
    </recommendedName>
</protein>
<name>A0A4Y1ZEZ2_9BACL</name>
<dbReference type="PANTHER" id="PTHR37816:SF2">
    <property type="entry name" value="DNA TOPOLOGY MODULATION PROTEIN FLAR-RELATED PROTEIN"/>
    <property type="match status" value="1"/>
</dbReference>